<evidence type="ECO:0000313" key="2">
    <source>
        <dbReference type="EMBL" id="CAA7017956.1"/>
    </source>
</evidence>
<proteinExistence type="predicted"/>
<gene>
    <name evidence="2" type="ORF">MERR_LOCUS5191</name>
</gene>
<reference evidence="2" key="1">
    <citation type="submission" date="2020-01" db="EMBL/GenBank/DDBJ databases">
        <authorList>
            <person name="Mishra B."/>
        </authorList>
    </citation>
    <scope>NUCLEOTIDE SEQUENCE [LARGE SCALE GENOMIC DNA]</scope>
</reference>
<dbReference type="EMBL" id="CACVBM020000333">
    <property type="protein sequence ID" value="CAA7017956.1"/>
    <property type="molecule type" value="Genomic_DNA"/>
</dbReference>
<comment type="caution">
    <text evidence="2">The sequence shown here is derived from an EMBL/GenBank/DDBJ whole genome shotgun (WGS) entry which is preliminary data.</text>
</comment>
<keyword evidence="3" id="KW-1185">Reference proteome</keyword>
<dbReference type="Pfam" id="PF14244">
    <property type="entry name" value="Retrotran_gag_3"/>
    <property type="match status" value="1"/>
</dbReference>
<protein>
    <recommendedName>
        <fullName evidence="1">Retrotransposon Copia-like N-terminal domain-containing protein</fullName>
    </recommendedName>
</protein>
<organism evidence="2 3">
    <name type="scientific">Microthlaspi erraticum</name>
    <dbReference type="NCBI Taxonomy" id="1685480"/>
    <lineage>
        <taxon>Eukaryota</taxon>
        <taxon>Viridiplantae</taxon>
        <taxon>Streptophyta</taxon>
        <taxon>Embryophyta</taxon>
        <taxon>Tracheophyta</taxon>
        <taxon>Spermatophyta</taxon>
        <taxon>Magnoliopsida</taxon>
        <taxon>eudicotyledons</taxon>
        <taxon>Gunneridae</taxon>
        <taxon>Pentapetalae</taxon>
        <taxon>rosids</taxon>
        <taxon>malvids</taxon>
        <taxon>Brassicales</taxon>
        <taxon>Brassicaceae</taxon>
        <taxon>Coluteocarpeae</taxon>
        <taxon>Microthlaspi</taxon>
    </lineage>
</organism>
<evidence type="ECO:0000259" key="1">
    <source>
        <dbReference type="Pfam" id="PF14244"/>
    </source>
</evidence>
<accession>A0A6D2HTL8</accession>
<sequence>MISAYDLTTRDNCGTLISKPLLTGPNYDIWATNLRLALTARKEFGFVNGTILERDETSATHEDWTANNALVISWMKLTIDKTLTPSNLGC</sequence>
<dbReference type="OrthoDB" id="1929700at2759"/>
<feature type="domain" description="Retrotransposon Copia-like N-terminal" evidence="1">
    <location>
        <begin position="10"/>
        <end position="51"/>
    </location>
</feature>
<dbReference type="AlphaFoldDB" id="A0A6D2HTL8"/>
<evidence type="ECO:0000313" key="3">
    <source>
        <dbReference type="Proteomes" id="UP000467841"/>
    </source>
</evidence>
<dbReference type="InterPro" id="IPR029472">
    <property type="entry name" value="Copia-like_N"/>
</dbReference>
<name>A0A6D2HTL8_9BRAS</name>
<dbReference type="PANTHER" id="PTHR37610">
    <property type="entry name" value="CCHC-TYPE DOMAIN-CONTAINING PROTEIN"/>
    <property type="match status" value="1"/>
</dbReference>
<dbReference type="Proteomes" id="UP000467841">
    <property type="component" value="Unassembled WGS sequence"/>
</dbReference>
<dbReference type="PANTHER" id="PTHR37610:SF101">
    <property type="entry name" value="(RAPE) HYPOTHETICAL PROTEIN"/>
    <property type="match status" value="1"/>
</dbReference>